<sequence length="554" mass="63052">MKGTRVKGPVNGEVLTAKFNGSEAKNLVKKNGIKSLVLLSIIGNDYCDGDYLGATILSATRSTTKAPSKALSKAEAENEDFTVFLVADEVYWHNLKTIELEKEEARLKQLYEDEENLKSSSASQSENTTLDTEASALPQDANNETIYRKLARAAQLEEQAKLKEQALRLGNDYLERNLEQFLRPFKLNAKEFDTQFQLLLNVEPHHANKLTYIRETLGLTSEQIFKLKSVIHQAETPIDQKIALINQLAIEKQMNFKIVRWKDWVNSDPDFVENQQAIMDCYSTIPSLRDSVHATANNFAKRHENSGTYEEWYFRSQGYLTEESPAVMWLGAKHNFNRIIYPGEMLPCFKATRELFIVDSKKPEDRSDELPFEIPTEDAKLLVNWIPCRFSRSYSKQQLAAMSSQSSHDESTDVILSKQLQRNTSPEDPESEANSVSHNNHLFFNSSAKRKINNPGSVDPKFKKIEQPQELHQLIEEAERIHQAGMKSEESHLKPNEKEVVENVLGLLLSLGDNRDTALSILQTAMNVHGKLHPQEGTEKELYETSDNKGRYQT</sequence>
<feature type="region of interest" description="Disordered" evidence="1">
    <location>
        <begin position="533"/>
        <end position="554"/>
    </location>
</feature>
<gene>
    <name evidence="2" type="ORF">Ldro_0143</name>
</gene>
<proteinExistence type="predicted"/>
<evidence type="ECO:0000256" key="1">
    <source>
        <dbReference type="SAM" id="MobiDB-lite"/>
    </source>
</evidence>
<dbReference type="Proteomes" id="UP000054736">
    <property type="component" value="Unassembled WGS sequence"/>
</dbReference>
<dbReference type="OrthoDB" id="5653377at2"/>
<feature type="region of interest" description="Disordered" evidence="1">
    <location>
        <begin position="115"/>
        <end position="138"/>
    </location>
</feature>
<dbReference type="Gene3D" id="3.40.50.11710">
    <property type="entry name" value="Cyclodipeptide synthase"/>
    <property type="match status" value="1"/>
</dbReference>
<feature type="compositionally biased region" description="Polar residues" evidence="1">
    <location>
        <begin position="118"/>
        <end position="132"/>
    </location>
</feature>
<reference evidence="2 3" key="1">
    <citation type="submission" date="2015-11" db="EMBL/GenBank/DDBJ databases">
        <title>Genomic analysis of 38 Legionella species identifies large and diverse effector repertoires.</title>
        <authorList>
            <person name="Burstein D."/>
            <person name="Amaro F."/>
            <person name="Zusman T."/>
            <person name="Lifshitz Z."/>
            <person name="Cohen O."/>
            <person name="Gilbert J.A."/>
            <person name="Pupko T."/>
            <person name="Shuman H.A."/>
            <person name="Segal G."/>
        </authorList>
    </citation>
    <scope>NUCLEOTIDE SEQUENCE [LARGE SCALE GENOMIC DNA]</scope>
    <source>
        <strain evidence="2 3">ATCC 700990</strain>
    </source>
</reference>
<evidence type="ECO:0000313" key="3">
    <source>
        <dbReference type="Proteomes" id="UP000054736"/>
    </source>
</evidence>
<dbReference type="GO" id="GO:0016755">
    <property type="term" value="F:aminoacyltransferase activity"/>
    <property type="evidence" value="ECO:0007669"/>
    <property type="project" value="InterPro"/>
</dbReference>
<dbReference type="PATRIC" id="fig|1212489.4.peg.144"/>
<dbReference type="AlphaFoldDB" id="A0A0W0TDW8"/>
<dbReference type="InterPro" id="IPR038622">
    <property type="entry name" value="CDPS_sf"/>
</dbReference>
<organism evidence="2 3">
    <name type="scientific">Legionella drozanskii LLAP-1</name>
    <dbReference type="NCBI Taxonomy" id="1212489"/>
    <lineage>
        <taxon>Bacteria</taxon>
        <taxon>Pseudomonadati</taxon>
        <taxon>Pseudomonadota</taxon>
        <taxon>Gammaproteobacteria</taxon>
        <taxon>Legionellales</taxon>
        <taxon>Legionellaceae</taxon>
        <taxon>Legionella</taxon>
    </lineage>
</organism>
<accession>A0A0W0TDW8</accession>
<dbReference type="RefSeq" id="WP_058494503.1">
    <property type="nucleotide sequence ID" value="NZ_CAAAIU010000006.1"/>
</dbReference>
<protein>
    <submittedName>
        <fullName evidence="2">Uncharacterized protein</fullName>
    </submittedName>
</protein>
<keyword evidence="3" id="KW-1185">Reference proteome</keyword>
<dbReference type="STRING" id="1212489.Ldro_0143"/>
<name>A0A0W0TDW8_9GAMM</name>
<evidence type="ECO:0000313" key="2">
    <source>
        <dbReference type="EMBL" id="KTC93793.1"/>
    </source>
</evidence>
<dbReference type="EMBL" id="LNXY01000001">
    <property type="protein sequence ID" value="KTC93793.1"/>
    <property type="molecule type" value="Genomic_DNA"/>
</dbReference>
<comment type="caution">
    <text evidence="2">The sequence shown here is derived from an EMBL/GenBank/DDBJ whole genome shotgun (WGS) entry which is preliminary data.</text>
</comment>